<dbReference type="PRINTS" id="PR00090">
    <property type="entry name" value="RNGDIOXGNASE"/>
</dbReference>
<evidence type="ECO:0000256" key="7">
    <source>
        <dbReference type="SAM" id="MobiDB-lite"/>
    </source>
</evidence>
<dbReference type="STRING" id="320771.Cflav_PD6040"/>
<dbReference type="PROSITE" id="PS51296">
    <property type="entry name" value="RIESKE"/>
    <property type="match status" value="1"/>
</dbReference>
<keyword evidence="2" id="KW-0001">2Fe-2S</keyword>
<dbReference type="InterPro" id="IPR017941">
    <property type="entry name" value="Rieske_2Fe-2S"/>
</dbReference>
<name>B9XA64_PEDPL</name>
<evidence type="ECO:0000256" key="5">
    <source>
        <dbReference type="ARBA" id="ARBA00023004"/>
    </source>
</evidence>
<dbReference type="PANTHER" id="PTHR43756">
    <property type="entry name" value="CHOLINE MONOOXYGENASE, CHLOROPLASTIC"/>
    <property type="match status" value="1"/>
</dbReference>
<dbReference type="SUPFAM" id="SSF50022">
    <property type="entry name" value="ISP domain"/>
    <property type="match status" value="1"/>
</dbReference>
<dbReference type="Pfam" id="PF00848">
    <property type="entry name" value="Ring_hydroxyl_A"/>
    <property type="match status" value="1"/>
</dbReference>
<evidence type="ECO:0000256" key="2">
    <source>
        <dbReference type="ARBA" id="ARBA00022714"/>
    </source>
</evidence>
<keyword evidence="6" id="KW-0411">Iron-sulfur</keyword>
<comment type="cofactor">
    <cofactor evidence="1">
        <name>Fe cation</name>
        <dbReference type="ChEBI" id="CHEBI:24875"/>
    </cofactor>
</comment>
<evidence type="ECO:0000256" key="6">
    <source>
        <dbReference type="ARBA" id="ARBA00023014"/>
    </source>
</evidence>
<dbReference type="Pfam" id="PF00355">
    <property type="entry name" value="Rieske"/>
    <property type="match status" value="1"/>
</dbReference>
<sequence length="458" mass="52353">MKASTPNWKSTHEPMAFAGLSSKRTAQRPMSLLEIQDGIRRAAALPLDRATTIPAQAYTSEEFFEWEVEHVLRAGWQSLAHISQIPAPGDFLNVDLLGEPLIVVHAKDGSIRVLSRVCPHRSMDIMPADFGYPGHSHNSDESSDGNPKCGNTRLFLCPYHSWTFELDGRLKACPEMHEASDFCRDEYSLKTFRCEIWQGFVFVNLDGSATPLTAELSEMATDLEAFRLSELKVVIAREWACPFNWKVLAENFMESYHHLGIHHKTLQPLMPARDTWTEQERRRYVRAHLPYKDTVREDFRAFEKKADFSEALPPLPLLNPEQKSEWGLFLVHPTFLLATAPDRVIWYRLLPLGPNRLDLMTTTLVAPDTTRLKNFEKLRSLATEQLTAFHVEDMEVCTAVQRGLYASGWQPGRLSHLEMPVWLFHRYLAARISGKWPTDDYQPAPSQRSENCVTSCSR</sequence>
<feature type="region of interest" description="Disordered" evidence="7">
    <location>
        <begin position="1"/>
        <end position="20"/>
    </location>
</feature>
<evidence type="ECO:0000256" key="4">
    <source>
        <dbReference type="ARBA" id="ARBA00023002"/>
    </source>
</evidence>
<evidence type="ECO:0000256" key="1">
    <source>
        <dbReference type="ARBA" id="ARBA00001962"/>
    </source>
</evidence>
<dbReference type="InterPro" id="IPR036922">
    <property type="entry name" value="Rieske_2Fe-2S_sf"/>
</dbReference>
<dbReference type="Proteomes" id="UP000003688">
    <property type="component" value="Unassembled WGS sequence"/>
</dbReference>
<evidence type="ECO:0000313" key="9">
    <source>
        <dbReference type="EMBL" id="EEF63405.1"/>
    </source>
</evidence>
<dbReference type="GO" id="GO:0051537">
    <property type="term" value="F:2 iron, 2 sulfur cluster binding"/>
    <property type="evidence" value="ECO:0007669"/>
    <property type="project" value="UniProtKB-KW"/>
</dbReference>
<evidence type="ECO:0000256" key="3">
    <source>
        <dbReference type="ARBA" id="ARBA00022723"/>
    </source>
</evidence>
<keyword evidence="5" id="KW-0408">Iron</keyword>
<feature type="compositionally biased region" description="Polar residues" evidence="7">
    <location>
        <begin position="444"/>
        <end position="458"/>
    </location>
</feature>
<dbReference type="GO" id="GO:0016491">
    <property type="term" value="F:oxidoreductase activity"/>
    <property type="evidence" value="ECO:0007669"/>
    <property type="project" value="UniProtKB-KW"/>
</dbReference>
<gene>
    <name evidence="9" type="ORF">Cflav_PD6040</name>
</gene>
<reference evidence="9 10" key="1">
    <citation type="journal article" date="2011" name="J. Bacteriol.">
        <title>Genome sequence of 'Pedosphaera parvula' Ellin514, an aerobic Verrucomicrobial isolate from pasture soil.</title>
        <authorList>
            <person name="Kant R."/>
            <person name="van Passel M.W."/>
            <person name="Sangwan P."/>
            <person name="Palva A."/>
            <person name="Lucas S."/>
            <person name="Copeland A."/>
            <person name="Lapidus A."/>
            <person name="Glavina Del Rio T."/>
            <person name="Dalin E."/>
            <person name="Tice H."/>
            <person name="Bruce D."/>
            <person name="Goodwin L."/>
            <person name="Pitluck S."/>
            <person name="Chertkov O."/>
            <person name="Larimer F.W."/>
            <person name="Land M.L."/>
            <person name="Hauser L."/>
            <person name="Brettin T.S."/>
            <person name="Detter J.C."/>
            <person name="Han S."/>
            <person name="de Vos W.M."/>
            <person name="Janssen P.H."/>
            <person name="Smidt H."/>
        </authorList>
    </citation>
    <scope>NUCLEOTIDE SEQUENCE [LARGE SCALE GENOMIC DNA]</scope>
    <source>
        <strain evidence="9 10">Ellin514</strain>
    </source>
</reference>
<dbReference type="OrthoDB" id="9800776at2"/>
<keyword evidence="3" id="KW-0479">Metal-binding</keyword>
<dbReference type="RefSeq" id="WP_007412712.1">
    <property type="nucleotide sequence ID" value="NZ_ABOX02000001.1"/>
</dbReference>
<proteinExistence type="predicted"/>
<protein>
    <submittedName>
        <fullName evidence="9">Rieske (2Fe-2S) domain protein</fullName>
    </submittedName>
</protein>
<evidence type="ECO:0000313" key="10">
    <source>
        <dbReference type="Proteomes" id="UP000003688"/>
    </source>
</evidence>
<dbReference type="Gene3D" id="3.90.380.10">
    <property type="entry name" value="Naphthalene 1,2-dioxygenase Alpha Subunit, Chain A, domain 1"/>
    <property type="match status" value="1"/>
</dbReference>
<feature type="region of interest" description="Disordered" evidence="7">
    <location>
        <begin position="438"/>
        <end position="458"/>
    </location>
</feature>
<dbReference type="InterPro" id="IPR001663">
    <property type="entry name" value="Rng_hydr_dOase-A"/>
</dbReference>
<dbReference type="PANTHER" id="PTHR43756:SF5">
    <property type="entry name" value="CHOLINE MONOOXYGENASE, CHLOROPLASTIC"/>
    <property type="match status" value="1"/>
</dbReference>
<dbReference type="SUPFAM" id="SSF55961">
    <property type="entry name" value="Bet v1-like"/>
    <property type="match status" value="1"/>
</dbReference>
<dbReference type="AlphaFoldDB" id="B9XA64"/>
<keyword evidence="4" id="KW-0560">Oxidoreductase</keyword>
<dbReference type="GO" id="GO:0005506">
    <property type="term" value="F:iron ion binding"/>
    <property type="evidence" value="ECO:0007669"/>
    <property type="project" value="InterPro"/>
</dbReference>
<feature type="domain" description="Rieske" evidence="8">
    <location>
        <begin position="76"/>
        <end position="203"/>
    </location>
</feature>
<evidence type="ECO:0000259" key="8">
    <source>
        <dbReference type="PROSITE" id="PS51296"/>
    </source>
</evidence>
<dbReference type="Gene3D" id="2.102.10.10">
    <property type="entry name" value="Rieske [2Fe-2S] iron-sulphur domain"/>
    <property type="match status" value="1"/>
</dbReference>
<dbReference type="InterPro" id="IPR015879">
    <property type="entry name" value="Ring_hydroxy_dOase_asu_C_dom"/>
</dbReference>
<organism evidence="9 10">
    <name type="scientific">Pedosphaera parvula (strain Ellin514)</name>
    <dbReference type="NCBI Taxonomy" id="320771"/>
    <lineage>
        <taxon>Bacteria</taxon>
        <taxon>Pseudomonadati</taxon>
        <taxon>Verrucomicrobiota</taxon>
        <taxon>Pedosphaerae</taxon>
        <taxon>Pedosphaerales</taxon>
        <taxon>Pedosphaeraceae</taxon>
        <taxon>Pedosphaera</taxon>
    </lineage>
</organism>
<dbReference type="CDD" id="cd08885">
    <property type="entry name" value="RHO_alpha_C_1"/>
    <property type="match status" value="1"/>
</dbReference>
<accession>B9XA64</accession>
<keyword evidence="10" id="KW-1185">Reference proteome</keyword>
<dbReference type="EMBL" id="ABOX02000001">
    <property type="protein sequence ID" value="EEF63405.1"/>
    <property type="molecule type" value="Genomic_DNA"/>
</dbReference>
<dbReference type="CDD" id="cd03469">
    <property type="entry name" value="Rieske_RO_Alpha_N"/>
    <property type="match status" value="1"/>
</dbReference>
<comment type="caution">
    <text evidence="9">The sequence shown here is derived from an EMBL/GenBank/DDBJ whole genome shotgun (WGS) entry which is preliminary data.</text>
</comment>